<organism evidence="2 3">
    <name type="scientific">Popillia japonica</name>
    <name type="common">Japanese beetle</name>
    <dbReference type="NCBI Taxonomy" id="7064"/>
    <lineage>
        <taxon>Eukaryota</taxon>
        <taxon>Metazoa</taxon>
        <taxon>Ecdysozoa</taxon>
        <taxon>Arthropoda</taxon>
        <taxon>Hexapoda</taxon>
        <taxon>Insecta</taxon>
        <taxon>Pterygota</taxon>
        <taxon>Neoptera</taxon>
        <taxon>Endopterygota</taxon>
        <taxon>Coleoptera</taxon>
        <taxon>Polyphaga</taxon>
        <taxon>Scarabaeiformia</taxon>
        <taxon>Scarabaeidae</taxon>
        <taxon>Rutelinae</taxon>
        <taxon>Popillia</taxon>
    </lineage>
</organism>
<protein>
    <submittedName>
        <fullName evidence="2">Uncharacterized protein</fullName>
    </submittedName>
</protein>
<name>A0AAW1N1M0_POPJA</name>
<evidence type="ECO:0000256" key="1">
    <source>
        <dbReference type="SAM" id="MobiDB-lite"/>
    </source>
</evidence>
<feature type="region of interest" description="Disordered" evidence="1">
    <location>
        <begin position="1"/>
        <end position="161"/>
    </location>
</feature>
<dbReference type="AlphaFoldDB" id="A0AAW1N1M0"/>
<evidence type="ECO:0000313" key="3">
    <source>
        <dbReference type="Proteomes" id="UP001458880"/>
    </source>
</evidence>
<accession>A0AAW1N1M0</accession>
<proteinExistence type="predicted"/>
<reference evidence="2 3" key="1">
    <citation type="journal article" date="2024" name="BMC Genomics">
        <title>De novo assembly and annotation of Popillia japonica's genome with initial clues to its potential as an invasive pest.</title>
        <authorList>
            <person name="Cucini C."/>
            <person name="Boschi S."/>
            <person name="Funari R."/>
            <person name="Cardaioli E."/>
            <person name="Iannotti N."/>
            <person name="Marturano G."/>
            <person name="Paoli F."/>
            <person name="Bruttini M."/>
            <person name="Carapelli A."/>
            <person name="Frati F."/>
            <person name="Nardi F."/>
        </authorList>
    </citation>
    <scope>NUCLEOTIDE SEQUENCE [LARGE SCALE GENOMIC DNA]</scope>
    <source>
        <strain evidence="2">DMR45628</strain>
    </source>
</reference>
<sequence>MFSFFKKSKKEGDTSSGRENKDKKSKERELKPDHYNTAIPTSRLTKDMCKNKSDYKSENAPSGGTYLGAENGPEDIAFPPLTSDNLVIDNESKTNETVYQKPEESEHNKTNETVYQKPEESEHKTYPSPQQEDLPSIITEPMFSFFTKRSPDSGQTQGRFA</sequence>
<comment type="caution">
    <text evidence="2">The sequence shown here is derived from an EMBL/GenBank/DDBJ whole genome shotgun (WGS) entry which is preliminary data.</text>
</comment>
<evidence type="ECO:0000313" key="2">
    <source>
        <dbReference type="EMBL" id="KAK9752452.1"/>
    </source>
</evidence>
<gene>
    <name evidence="2" type="ORF">QE152_g4186</name>
</gene>
<feature type="compositionally biased region" description="Basic and acidic residues" evidence="1">
    <location>
        <begin position="101"/>
        <end position="110"/>
    </location>
</feature>
<feature type="compositionally biased region" description="Basic and acidic residues" evidence="1">
    <location>
        <begin position="44"/>
        <end position="57"/>
    </location>
</feature>
<keyword evidence="3" id="KW-1185">Reference proteome</keyword>
<dbReference type="EMBL" id="JASPKY010000020">
    <property type="protein sequence ID" value="KAK9752452.1"/>
    <property type="molecule type" value="Genomic_DNA"/>
</dbReference>
<feature type="compositionally biased region" description="Polar residues" evidence="1">
    <location>
        <begin position="152"/>
        <end position="161"/>
    </location>
</feature>
<dbReference type="Proteomes" id="UP001458880">
    <property type="component" value="Unassembled WGS sequence"/>
</dbReference>
<feature type="compositionally biased region" description="Basic and acidic residues" evidence="1">
    <location>
        <begin position="10"/>
        <end position="34"/>
    </location>
</feature>